<keyword evidence="3" id="KW-0479">Metal-binding</keyword>
<dbReference type="Gene3D" id="2.40.30.130">
    <property type="match status" value="1"/>
</dbReference>
<dbReference type="Pfam" id="PF07973">
    <property type="entry name" value="tRNA_SAD"/>
    <property type="match status" value="1"/>
</dbReference>
<dbReference type="Gene3D" id="3.30.980.10">
    <property type="entry name" value="Threonyl-trna Synthetase, Chain A, domain 2"/>
    <property type="match status" value="1"/>
</dbReference>
<evidence type="ECO:0000313" key="7">
    <source>
        <dbReference type="Proteomes" id="UP000214689"/>
    </source>
</evidence>
<dbReference type="OrthoDB" id="9812949at2"/>
<dbReference type="EMBL" id="CP016199">
    <property type="protein sequence ID" value="ASS37846.1"/>
    <property type="molecule type" value="Genomic_DNA"/>
</dbReference>
<dbReference type="Pfam" id="PF01411">
    <property type="entry name" value="tRNA-synt_2c"/>
    <property type="match status" value="1"/>
</dbReference>
<dbReference type="InterPro" id="IPR012947">
    <property type="entry name" value="tRNA_SAD"/>
</dbReference>
<dbReference type="RefSeq" id="WP_094234075.1">
    <property type="nucleotide sequence ID" value="NZ_CP016199.1"/>
</dbReference>
<keyword evidence="4" id="KW-0862">Zinc</keyword>
<dbReference type="InterPro" id="IPR018165">
    <property type="entry name" value="Ala-tRNA-synth_IIc_core"/>
</dbReference>
<dbReference type="GO" id="GO:0004813">
    <property type="term" value="F:alanine-tRNA ligase activity"/>
    <property type="evidence" value="ECO:0007669"/>
    <property type="project" value="InterPro"/>
</dbReference>
<evidence type="ECO:0000256" key="2">
    <source>
        <dbReference type="ARBA" id="ARBA00004496"/>
    </source>
</evidence>
<dbReference type="GO" id="GO:0046872">
    <property type="term" value="F:metal ion binding"/>
    <property type="evidence" value="ECO:0007669"/>
    <property type="project" value="UniProtKB-KW"/>
</dbReference>
<evidence type="ECO:0000256" key="1">
    <source>
        <dbReference type="ARBA" id="ARBA00001947"/>
    </source>
</evidence>
<organism evidence="6 7">
    <name type="scientific">Mogibacterium pumilum</name>
    <dbReference type="NCBI Taxonomy" id="86332"/>
    <lineage>
        <taxon>Bacteria</taxon>
        <taxon>Bacillati</taxon>
        <taxon>Bacillota</taxon>
        <taxon>Clostridia</taxon>
        <taxon>Peptostreptococcales</taxon>
        <taxon>Anaerovoracaceae</taxon>
        <taxon>Mogibacterium</taxon>
    </lineage>
</organism>
<evidence type="ECO:0000259" key="5">
    <source>
        <dbReference type="PROSITE" id="PS50860"/>
    </source>
</evidence>
<dbReference type="InterPro" id="IPR051335">
    <property type="entry name" value="Alanyl-tRNA_Editing_Enzymes"/>
</dbReference>
<evidence type="ECO:0000256" key="3">
    <source>
        <dbReference type="ARBA" id="ARBA00022723"/>
    </source>
</evidence>
<dbReference type="GO" id="GO:0002161">
    <property type="term" value="F:aminoacyl-tRNA deacylase activity"/>
    <property type="evidence" value="ECO:0007669"/>
    <property type="project" value="UniProtKB-ARBA"/>
</dbReference>
<dbReference type="Gene3D" id="3.10.310.40">
    <property type="match status" value="1"/>
</dbReference>
<feature type="domain" description="Alanyl-transfer RNA synthetases family profile" evidence="5">
    <location>
        <begin position="1"/>
        <end position="255"/>
    </location>
</feature>
<accession>A0A223ASC3</accession>
<dbReference type="Pfam" id="PF02272">
    <property type="entry name" value="DHHA1"/>
    <property type="match status" value="1"/>
</dbReference>
<reference evidence="7" key="1">
    <citation type="submission" date="2016-05" db="EMBL/GenBank/DDBJ databases">
        <authorList>
            <person name="Holder M.E."/>
            <person name="Ajami N.J."/>
            <person name="Petrosino J.F."/>
        </authorList>
    </citation>
    <scope>NUCLEOTIDE SEQUENCE [LARGE SCALE GENOMIC DNA]</scope>
    <source>
        <strain evidence="7">ATCC 700696</strain>
    </source>
</reference>
<dbReference type="PANTHER" id="PTHR43462:SF1">
    <property type="entry name" value="ALANYL-TRNA EDITING PROTEIN AARSD1"/>
    <property type="match status" value="1"/>
</dbReference>
<dbReference type="InterPro" id="IPR009000">
    <property type="entry name" value="Transl_B-barrel_sf"/>
</dbReference>
<comment type="cofactor">
    <cofactor evidence="1">
        <name>Zn(2+)</name>
        <dbReference type="ChEBI" id="CHEBI:29105"/>
    </cofactor>
</comment>
<dbReference type="SMART" id="SM00863">
    <property type="entry name" value="tRNA_SAD"/>
    <property type="match status" value="1"/>
</dbReference>
<dbReference type="GO" id="GO:0005737">
    <property type="term" value="C:cytoplasm"/>
    <property type="evidence" value="ECO:0007669"/>
    <property type="project" value="UniProtKB-SubCell"/>
</dbReference>
<dbReference type="Proteomes" id="UP000214689">
    <property type="component" value="Chromosome"/>
</dbReference>
<dbReference type="PROSITE" id="PS50860">
    <property type="entry name" value="AA_TRNA_LIGASE_II_ALA"/>
    <property type="match status" value="1"/>
</dbReference>
<protein>
    <recommendedName>
        <fullName evidence="5">Alanyl-transfer RNA synthetases family profile domain-containing protein</fullName>
    </recommendedName>
</protein>
<evidence type="ECO:0000256" key="4">
    <source>
        <dbReference type="ARBA" id="ARBA00022833"/>
    </source>
</evidence>
<evidence type="ECO:0000313" key="6">
    <source>
        <dbReference type="EMBL" id="ASS37846.1"/>
    </source>
</evidence>
<dbReference type="GO" id="GO:0003676">
    <property type="term" value="F:nucleic acid binding"/>
    <property type="evidence" value="ECO:0007669"/>
    <property type="project" value="InterPro"/>
</dbReference>
<dbReference type="InterPro" id="IPR018164">
    <property type="entry name" value="Ala-tRNA-synth_IIc_N"/>
</dbReference>
<keyword evidence="7" id="KW-1185">Reference proteome</keyword>
<dbReference type="SUPFAM" id="SSF50447">
    <property type="entry name" value="Translation proteins"/>
    <property type="match status" value="1"/>
</dbReference>
<dbReference type="InterPro" id="IPR003156">
    <property type="entry name" value="DHHA1_dom"/>
</dbReference>
<dbReference type="SUPFAM" id="SSF55186">
    <property type="entry name" value="ThrRS/AlaRS common domain"/>
    <property type="match status" value="1"/>
</dbReference>
<name>A0A223ASC3_9FIRM</name>
<dbReference type="AlphaFoldDB" id="A0A223ASC3"/>
<gene>
    <name evidence="6" type="ORF">AXF17_04865</name>
</gene>
<sequence length="411" mass="45729">MKTEKVFHSDQYLKTLEATITGIIIAKDRTEIITDRTIFFAEGGGQPGDRGTIHLSDDSSKTVTIYDTHDSDEAVAHYTKDKVPFAIGDVVVMEIDWTFRFTNMQRHYGEHILSGAIYKLYKGANKGFHMGQNYITIDIDLGGELMTAEMLEEAETLANEAVWENLPIQAHHFDSVGAANDMPLRKAVNEKVDGNVVIVTVGDPKEPFDCCACCGTYPATSGEVGIIKIFKAEPNKGMTRIYFDCGRNALLHYRESHKILTEVAEKFSSKPENLMSALSKRDKEEAELKAERAHLAEYVRIAEAQSIANNYEPDFKFVYREYDSISPNDLQKLGFKALELIEGNKPLLALANAPSHTLMLVSDGSYHCGTLVKEHAKEFGGKGGGRDDNARAQFDSKDNLTAFIEAIKQNL</sequence>
<dbReference type="GO" id="GO:0005524">
    <property type="term" value="F:ATP binding"/>
    <property type="evidence" value="ECO:0007669"/>
    <property type="project" value="InterPro"/>
</dbReference>
<comment type="subcellular location">
    <subcellularLocation>
        <location evidence="2">Cytoplasm</location>
    </subcellularLocation>
</comment>
<dbReference type="GO" id="GO:0006419">
    <property type="term" value="P:alanyl-tRNA aminoacylation"/>
    <property type="evidence" value="ECO:0007669"/>
    <property type="project" value="InterPro"/>
</dbReference>
<proteinExistence type="predicted"/>
<dbReference type="PANTHER" id="PTHR43462">
    <property type="entry name" value="ALANYL-TRNA EDITING PROTEIN"/>
    <property type="match status" value="1"/>
</dbReference>
<dbReference type="InterPro" id="IPR018163">
    <property type="entry name" value="Thr/Ala-tRNA-synth_IIc_edit"/>
</dbReference>